<comment type="caution">
    <text evidence="1">The sequence shown here is derived from an EMBL/GenBank/DDBJ whole genome shotgun (WGS) entry which is preliminary data.</text>
</comment>
<organism evidence="1">
    <name type="scientific">marine sediment metagenome</name>
    <dbReference type="NCBI Taxonomy" id="412755"/>
    <lineage>
        <taxon>unclassified sequences</taxon>
        <taxon>metagenomes</taxon>
        <taxon>ecological metagenomes</taxon>
    </lineage>
</organism>
<name>X1HBT6_9ZZZZ</name>
<dbReference type="AlphaFoldDB" id="X1HBT6"/>
<accession>X1HBT6</accession>
<protein>
    <submittedName>
        <fullName evidence="1">Uncharacterized protein</fullName>
    </submittedName>
</protein>
<evidence type="ECO:0000313" key="1">
    <source>
        <dbReference type="EMBL" id="GAH66857.1"/>
    </source>
</evidence>
<feature type="non-terminal residue" evidence="1">
    <location>
        <position position="1"/>
    </location>
</feature>
<proteinExistence type="predicted"/>
<dbReference type="EMBL" id="BARU01029433">
    <property type="protein sequence ID" value="GAH66857.1"/>
    <property type="molecule type" value="Genomic_DNA"/>
</dbReference>
<reference evidence="1" key="1">
    <citation type="journal article" date="2014" name="Front. Microbiol.">
        <title>High frequency of phylogenetically diverse reductive dehalogenase-homologous genes in deep subseafloor sedimentary metagenomes.</title>
        <authorList>
            <person name="Kawai M."/>
            <person name="Futagami T."/>
            <person name="Toyoda A."/>
            <person name="Takaki Y."/>
            <person name="Nishi S."/>
            <person name="Hori S."/>
            <person name="Arai W."/>
            <person name="Tsubouchi T."/>
            <person name="Morono Y."/>
            <person name="Uchiyama I."/>
            <person name="Ito T."/>
            <person name="Fujiyama A."/>
            <person name="Inagaki F."/>
            <person name="Takami H."/>
        </authorList>
    </citation>
    <scope>NUCLEOTIDE SEQUENCE</scope>
    <source>
        <strain evidence="1">Expedition CK06-06</strain>
    </source>
</reference>
<sequence length="227" mass="26405">SVMQPSKCELTKVFENFLEEYVLSNFRPEADSDNEIRKILLTSKEIDRNQERLLASNFLATPCSCGKECQEQFSESELIEAREAFRVLTWTEKNCAILAQLRSFQRISDHAKSARRSKARKRQKFEYRIDADRLVCRDAFLFYHGGTLKRLKYLQKHLAEVGASPPIHGNTGRKPKHACSFEDKQDVKTFIVNFAAMHGMLRIRCAMYNGTYEIVFERYKNANLSQF</sequence>
<gene>
    <name evidence="1" type="ORF">S03H2_46821</name>
</gene>